<dbReference type="InterPro" id="IPR029058">
    <property type="entry name" value="AB_hydrolase_fold"/>
</dbReference>
<dbReference type="Gene3D" id="3.40.50.1820">
    <property type="entry name" value="alpha/beta hydrolase"/>
    <property type="match status" value="1"/>
</dbReference>
<dbReference type="GO" id="GO:0004414">
    <property type="term" value="F:homoserine O-acetyltransferase activity"/>
    <property type="evidence" value="ECO:0007669"/>
    <property type="project" value="UniProtKB-EC"/>
</dbReference>
<dbReference type="KEGG" id="tsv:DSM104635_02950"/>
<dbReference type="PANTHER" id="PTHR32268">
    <property type="entry name" value="HOMOSERINE O-ACETYLTRANSFERASE"/>
    <property type="match status" value="1"/>
</dbReference>
<keyword evidence="1 3" id="KW-0808">Transferase</keyword>
<dbReference type="PANTHER" id="PTHR32268:SF11">
    <property type="entry name" value="HOMOSERINE O-ACETYLTRANSFERASE"/>
    <property type="match status" value="1"/>
</dbReference>
<dbReference type="EC" id="2.3.1.31" evidence="3"/>
<feature type="domain" description="AB hydrolase-1" evidence="2">
    <location>
        <begin position="84"/>
        <end position="306"/>
    </location>
</feature>
<dbReference type="InterPro" id="IPR000073">
    <property type="entry name" value="AB_hydrolase_1"/>
</dbReference>
<evidence type="ECO:0000313" key="4">
    <source>
        <dbReference type="Proteomes" id="UP000431269"/>
    </source>
</evidence>
<protein>
    <submittedName>
        <fullName evidence="3">Homoserine O-acetyltransferase</fullName>
        <ecNumber evidence="3">2.3.1.31</ecNumber>
    </submittedName>
</protein>
<dbReference type="RefSeq" id="WP_158766906.1">
    <property type="nucleotide sequence ID" value="NZ_CP047045.1"/>
</dbReference>
<name>A0A6I6MY51_9CAUL</name>
<dbReference type="SUPFAM" id="SSF53474">
    <property type="entry name" value="alpha/beta-Hydrolases"/>
    <property type="match status" value="1"/>
</dbReference>
<keyword evidence="4" id="KW-1185">Reference proteome</keyword>
<keyword evidence="3" id="KW-0012">Acyltransferase</keyword>
<dbReference type="InterPro" id="IPR008220">
    <property type="entry name" value="HAT_MetX-like"/>
</dbReference>
<evidence type="ECO:0000313" key="3">
    <source>
        <dbReference type="EMBL" id="QGZ96093.1"/>
    </source>
</evidence>
<evidence type="ECO:0000256" key="1">
    <source>
        <dbReference type="ARBA" id="ARBA00022679"/>
    </source>
</evidence>
<dbReference type="EMBL" id="CP047045">
    <property type="protein sequence ID" value="QGZ96093.1"/>
    <property type="molecule type" value="Genomic_DNA"/>
</dbReference>
<sequence length="323" mass="34819">MTALALTRLPSAPFEDVAAPIPKDFVLESGDLLPDTHVRLRCFGPREAPQILALGGISAGLNVCGEDGWWRETISDHGAVDLNRFGLIGLDFAPAGNHRVRLTPQDQARLIVIALGRLRVPKLHGFVGASYGGLVGLALAALAPERIERLCVISAAHRPAAQALAWRGVQRRIVAFGLEHGDAAGGLALARQLAMITYRTADEFEARFGAGIDAEGRGGVDRYLEARGETYAEAGAPRRWLTLSESIDRAFVDPVDVRVAVTLVGCLDDQLVPISLVRELAERLPHLRGFHTLPSIYGHDAFLKEPARIAPIIRKCLEAPAHG</sequence>
<dbReference type="GO" id="GO:0009092">
    <property type="term" value="P:homoserine metabolic process"/>
    <property type="evidence" value="ECO:0007669"/>
    <property type="project" value="TreeGrafter"/>
</dbReference>
<dbReference type="GO" id="GO:0009086">
    <property type="term" value="P:methionine biosynthetic process"/>
    <property type="evidence" value="ECO:0007669"/>
    <property type="project" value="TreeGrafter"/>
</dbReference>
<accession>A0A6I6MY51</accession>
<dbReference type="Pfam" id="PF00561">
    <property type="entry name" value="Abhydrolase_1"/>
    <property type="match status" value="1"/>
</dbReference>
<dbReference type="Proteomes" id="UP000431269">
    <property type="component" value="Chromosome"/>
</dbReference>
<dbReference type="AlphaFoldDB" id="A0A6I6MY51"/>
<proteinExistence type="predicted"/>
<evidence type="ECO:0000259" key="2">
    <source>
        <dbReference type="Pfam" id="PF00561"/>
    </source>
</evidence>
<gene>
    <name evidence="3" type="primary">metX_2</name>
    <name evidence="3" type="ORF">DSM104635_02950</name>
</gene>
<dbReference type="NCBIfam" id="NF006449">
    <property type="entry name" value="PRK08775.1"/>
    <property type="match status" value="1"/>
</dbReference>
<organism evidence="3 4">
    <name type="scientific">Terricaulis silvestris</name>
    <dbReference type="NCBI Taxonomy" id="2686094"/>
    <lineage>
        <taxon>Bacteria</taxon>
        <taxon>Pseudomonadati</taxon>
        <taxon>Pseudomonadota</taxon>
        <taxon>Alphaproteobacteria</taxon>
        <taxon>Caulobacterales</taxon>
        <taxon>Caulobacteraceae</taxon>
        <taxon>Terricaulis</taxon>
    </lineage>
</organism>
<reference evidence="4" key="1">
    <citation type="submission" date="2019-12" db="EMBL/GenBank/DDBJ databases">
        <title>Complete genome of Terracaulis silvestris 0127_4.</title>
        <authorList>
            <person name="Vieira S."/>
            <person name="Riedel T."/>
            <person name="Sproer C."/>
            <person name="Pascual J."/>
            <person name="Boedeker C."/>
            <person name="Overmann J."/>
        </authorList>
    </citation>
    <scope>NUCLEOTIDE SEQUENCE [LARGE SCALE GENOMIC DNA]</scope>
    <source>
        <strain evidence="4">0127_4</strain>
    </source>
</reference>